<reference evidence="2 3" key="1">
    <citation type="journal article" date="2016" name="Nat. Commun.">
        <title>Thousands of microbial genomes shed light on interconnected biogeochemical processes in an aquifer system.</title>
        <authorList>
            <person name="Anantharaman K."/>
            <person name="Brown C.T."/>
            <person name="Hug L.A."/>
            <person name="Sharon I."/>
            <person name="Castelle C.J."/>
            <person name="Probst A.J."/>
            <person name="Thomas B.C."/>
            <person name="Singh A."/>
            <person name="Wilkins M.J."/>
            <person name="Karaoz U."/>
            <person name="Brodie E.L."/>
            <person name="Williams K.H."/>
            <person name="Hubbard S.S."/>
            <person name="Banfield J.F."/>
        </authorList>
    </citation>
    <scope>NUCLEOTIDE SEQUENCE [LARGE SCALE GENOMIC DNA]</scope>
</reference>
<keyword evidence="1" id="KW-1133">Transmembrane helix</keyword>
<evidence type="ECO:0000256" key="1">
    <source>
        <dbReference type="SAM" id="Phobius"/>
    </source>
</evidence>
<dbReference type="Proteomes" id="UP000178935">
    <property type="component" value="Unassembled WGS sequence"/>
</dbReference>
<evidence type="ECO:0000313" key="2">
    <source>
        <dbReference type="EMBL" id="OGZ87985.1"/>
    </source>
</evidence>
<feature type="transmembrane region" description="Helical" evidence="1">
    <location>
        <begin position="30"/>
        <end position="51"/>
    </location>
</feature>
<proteinExistence type="predicted"/>
<evidence type="ECO:0000313" key="3">
    <source>
        <dbReference type="Proteomes" id="UP000178935"/>
    </source>
</evidence>
<keyword evidence="1" id="KW-0472">Membrane</keyword>
<protein>
    <recommendedName>
        <fullName evidence="4">3D domain-containing protein</fullName>
    </recommendedName>
</protein>
<keyword evidence="1" id="KW-0812">Transmembrane</keyword>
<sequence>MLQLKITLKIGVFKFMITIKAIKNQIIKGILTASCIVLGFAVGIIIFALVVPAETNADLPTGFSIFNLVNKPKLNNGHLTICKLDRSDYEVVKKVKMVITAYSSTPDQTDDSPFITASNKQVVDGIIANNLLPFGTKVRIPELYGDKIFVVEDRMNKRKGNYHADIWMEEYQDAKNFGAKISYIEVIES</sequence>
<gene>
    <name evidence="2" type="ORF">A2561_02745</name>
</gene>
<dbReference type="AlphaFoldDB" id="A0A1G2JLH4"/>
<organism evidence="2 3">
    <name type="scientific">Candidatus Staskawiczbacteria bacterium RIFOXYD1_FULL_32_13</name>
    <dbReference type="NCBI Taxonomy" id="1802234"/>
    <lineage>
        <taxon>Bacteria</taxon>
        <taxon>Candidatus Staskawicziibacteriota</taxon>
    </lineage>
</organism>
<dbReference type="EMBL" id="MHPU01000034">
    <property type="protein sequence ID" value="OGZ87985.1"/>
    <property type="molecule type" value="Genomic_DNA"/>
</dbReference>
<name>A0A1G2JLH4_9BACT</name>
<evidence type="ECO:0008006" key="4">
    <source>
        <dbReference type="Google" id="ProtNLM"/>
    </source>
</evidence>
<accession>A0A1G2JLH4</accession>
<comment type="caution">
    <text evidence="2">The sequence shown here is derived from an EMBL/GenBank/DDBJ whole genome shotgun (WGS) entry which is preliminary data.</text>
</comment>
<dbReference type="CDD" id="cd22784">
    <property type="entry name" value="DPBB_MltA_YuiC-like"/>
    <property type="match status" value="1"/>
</dbReference>